<evidence type="ECO:0000256" key="10">
    <source>
        <dbReference type="ARBA" id="ARBA00023201"/>
    </source>
</evidence>
<dbReference type="GO" id="GO:0015280">
    <property type="term" value="F:ligand-gated sodium channel activity"/>
    <property type="evidence" value="ECO:0007669"/>
    <property type="project" value="TreeGrafter"/>
</dbReference>
<keyword evidence="9 13" id="KW-0472">Membrane</keyword>
<keyword evidence="3 12" id="KW-0813">Transport</keyword>
<comment type="subcellular location">
    <subcellularLocation>
        <location evidence="1">Membrane</location>
        <topology evidence="1">Multi-pass membrane protein</topology>
    </subcellularLocation>
</comment>
<evidence type="ECO:0000313" key="15">
    <source>
        <dbReference type="Proteomes" id="UP000183832"/>
    </source>
</evidence>
<protein>
    <submittedName>
        <fullName evidence="14">CLUMA_CG000653, isoform A</fullName>
    </submittedName>
</protein>
<evidence type="ECO:0000256" key="13">
    <source>
        <dbReference type="SAM" id="Phobius"/>
    </source>
</evidence>
<keyword evidence="6 13" id="KW-1133">Transmembrane helix</keyword>
<evidence type="ECO:0000256" key="4">
    <source>
        <dbReference type="ARBA" id="ARBA00022461"/>
    </source>
</evidence>
<evidence type="ECO:0000256" key="12">
    <source>
        <dbReference type="RuleBase" id="RU000679"/>
    </source>
</evidence>
<dbReference type="AlphaFoldDB" id="A0A1J1HFQ2"/>
<evidence type="ECO:0000256" key="1">
    <source>
        <dbReference type="ARBA" id="ARBA00004141"/>
    </source>
</evidence>
<accession>A0A1J1HFQ2</accession>
<keyword evidence="8 12" id="KW-0406">Ion transport</keyword>
<dbReference type="Gene3D" id="2.60.470.10">
    <property type="entry name" value="Acid-sensing ion channels like domains"/>
    <property type="match status" value="1"/>
</dbReference>
<dbReference type="Pfam" id="PF00858">
    <property type="entry name" value="ASC"/>
    <property type="match status" value="1"/>
</dbReference>
<evidence type="ECO:0000256" key="2">
    <source>
        <dbReference type="ARBA" id="ARBA00007193"/>
    </source>
</evidence>
<dbReference type="EMBL" id="CVRI01000002">
    <property type="protein sequence ID" value="CRK86824.1"/>
    <property type="molecule type" value="Genomic_DNA"/>
</dbReference>
<feature type="transmembrane region" description="Helical" evidence="13">
    <location>
        <begin position="7"/>
        <end position="27"/>
    </location>
</feature>
<sequence length="413" mass="47878">MNRRQKLSITFKLFYWTFVIFALGYPFKSITNNLYEKFRDNSLSFTIDSAYLDFNTSFPSISVCQVFNGEKNWDLSERYFGGDRDTRIDDFLTEISFFTGACYTCELCSVEIDCPKNYSDILEKFRSNCTDLIKNCSWNGEAFECCEGFRPLATETGMCYTINSALTVPKYGRELFCNRENGPGTLKMMVSEDVQIYIHHQNDIPFAYSERDLKDTILWGSTKQLMIKVTEITNDETVPIVPIKQRRCKFSWENEPSSVYDLYSFSTCQTSCYNKAQIDFCNCTHHLMPRNPRLDIPQCDFKGLLCLTENFMKISEIRKACSSCISSCEEHEYRIIYNSNEEMGNEEGTDITVSMISLPTHRYFRRTVKTMVDFVISIGGVLGLFFGFSFISVLDVAYKGYFVIKRIFKSKDK</sequence>
<dbReference type="GO" id="GO:0005886">
    <property type="term" value="C:plasma membrane"/>
    <property type="evidence" value="ECO:0007669"/>
    <property type="project" value="TreeGrafter"/>
</dbReference>
<evidence type="ECO:0000256" key="5">
    <source>
        <dbReference type="ARBA" id="ARBA00022692"/>
    </source>
</evidence>
<reference evidence="14 15" key="1">
    <citation type="submission" date="2015-04" db="EMBL/GenBank/DDBJ databases">
        <authorList>
            <person name="Syromyatnikov M.Y."/>
            <person name="Popov V.N."/>
        </authorList>
    </citation>
    <scope>NUCLEOTIDE SEQUENCE [LARGE SCALE GENOMIC DNA]</scope>
</reference>
<keyword evidence="11 12" id="KW-0407">Ion channel</keyword>
<dbReference type="Proteomes" id="UP000183832">
    <property type="component" value="Unassembled WGS sequence"/>
</dbReference>
<dbReference type="PANTHER" id="PTHR11690">
    <property type="entry name" value="AMILORIDE-SENSITIVE SODIUM CHANNEL-RELATED"/>
    <property type="match status" value="1"/>
</dbReference>
<dbReference type="STRING" id="568069.A0A1J1HFQ2"/>
<keyword evidence="15" id="KW-1185">Reference proteome</keyword>
<dbReference type="OrthoDB" id="8188903at2759"/>
<dbReference type="PANTHER" id="PTHR11690:SF184">
    <property type="entry name" value="PICKPOCKET 31"/>
    <property type="match status" value="1"/>
</dbReference>
<organism evidence="14 15">
    <name type="scientific">Clunio marinus</name>
    <dbReference type="NCBI Taxonomy" id="568069"/>
    <lineage>
        <taxon>Eukaryota</taxon>
        <taxon>Metazoa</taxon>
        <taxon>Ecdysozoa</taxon>
        <taxon>Arthropoda</taxon>
        <taxon>Hexapoda</taxon>
        <taxon>Insecta</taxon>
        <taxon>Pterygota</taxon>
        <taxon>Neoptera</taxon>
        <taxon>Endopterygota</taxon>
        <taxon>Diptera</taxon>
        <taxon>Nematocera</taxon>
        <taxon>Chironomoidea</taxon>
        <taxon>Chironomidae</taxon>
        <taxon>Clunio</taxon>
    </lineage>
</organism>
<evidence type="ECO:0000256" key="6">
    <source>
        <dbReference type="ARBA" id="ARBA00022989"/>
    </source>
</evidence>
<evidence type="ECO:0000256" key="7">
    <source>
        <dbReference type="ARBA" id="ARBA00023053"/>
    </source>
</evidence>
<evidence type="ECO:0000256" key="9">
    <source>
        <dbReference type="ARBA" id="ARBA00023136"/>
    </source>
</evidence>
<dbReference type="InterPro" id="IPR001873">
    <property type="entry name" value="ENaC"/>
</dbReference>
<feature type="transmembrane region" description="Helical" evidence="13">
    <location>
        <begin position="374"/>
        <end position="398"/>
    </location>
</feature>
<keyword evidence="10 12" id="KW-0739">Sodium transport</keyword>
<evidence type="ECO:0000256" key="8">
    <source>
        <dbReference type="ARBA" id="ARBA00023065"/>
    </source>
</evidence>
<keyword evidence="4 12" id="KW-0894">Sodium channel</keyword>
<evidence type="ECO:0000256" key="3">
    <source>
        <dbReference type="ARBA" id="ARBA00022448"/>
    </source>
</evidence>
<gene>
    <name evidence="14" type="ORF">CLUMA_CG000653</name>
</gene>
<evidence type="ECO:0000313" key="14">
    <source>
        <dbReference type="EMBL" id="CRK86824.1"/>
    </source>
</evidence>
<dbReference type="Gene3D" id="1.10.287.770">
    <property type="entry name" value="YojJ-like"/>
    <property type="match status" value="1"/>
</dbReference>
<evidence type="ECO:0000256" key="11">
    <source>
        <dbReference type="ARBA" id="ARBA00023303"/>
    </source>
</evidence>
<dbReference type="PRINTS" id="PR01078">
    <property type="entry name" value="AMINACHANNEL"/>
</dbReference>
<proteinExistence type="inferred from homology"/>
<name>A0A1J1HFQ2_9DIPT</name>
<keyword evidence="7" id="KW-0915">Sodium</keyword>
<keyword evidence="5 12" id="KW-0812">Transmembrane</keyword>
<comment type="similarity">
    <text evidence="2 12">Belongs to the amiloride-sensitive sodium channel (TC 1.A.6) family.</text>
</comment>